<dbReference type="SUPFAM" id="SSF47384">
    <property type="entry name" value="Homodimeric domain of signal transducing histidine kinase"/>
    <property type="match status" value="1"/>
</dbReference>
<evidence type="ECO:0000256" key="3">
    <source>
        <dbReference type="ARBA" id="ARBA00022553"/>
    </source>
</evidence>
<dbReference type="Gene3D" id="1.10.287.130">
    <property type="match status" value="1"/>
</dbReference>
<dbReference type="SUPFAM" id="SSF55874">
    <property type="entry name" value="ATPase domain of HSP90 chaperone/DNA topoisomerase II/histidine kinase"/>
    <property type="match status" value="1"/>
</dbReference>
<dbReference type="SMART" id="SM00387">
    <property type="entry name" value="HATPase_c"/>
    <property type="match status" value="1"/>
</dbReference>
<dbReference type="InterPro" id="IPR052162">
    <property type="entry name" value="Sensor_kinase/Photoreceptor"/>
</dbReference>
<dbReference type="Proteomes" id="UP000002945">
    <property type="component" value="Unassembled WGS sequence"/>
</dbReference>
<evidence type="ECO:0000313" key="8">
    <source>
        <dbReference type="EMBL" id="EDP97352.1"/>
    </source>
</evidence>
<evidence type="ECO:0000256" key="1">
    <source>
        <dbReference type="ARBA" id="ARBA00000085"/>
    </source>
</evidence>
<keyword evidence="6" id="KW-0472">Membrane</keyword>
<feature type="domain" description="Histidine kinase" evidence="7">
    <location>
        <begin position="123"/>
        <end position="332"/>
    </location>
</feature>
<protein>
    <recommendedName>
        <fullName evidence="2">histidine kinase</fullName>
        <ecNumber evidence="2">2.7.13.3</ecNumber>
    </recommendedName>
</protein>
<gene>
    <name evidence="8" type="ORF">KAOT1_19357</name>
</gene>
<proteinExistence type="predicted"/>
<comment type="catalytic activity">
    <reaction evidence="1">
        <text>ATP + protein L-histidine = ADP + protein N-phospho-L-histidine.</text>
        <dbReference type="EC" id="2.7.13.3"/>
    </reaction>
</comment>
<comment type="caution">
    <text evidence="8">The sequence shown here is derived from an EMBL/GenBank/DDBJ whole genome shotgun (WGS) entry which is preliminary data.</text>
</comment>
<dbReference type="HOGENOM" id="CLU_000445_89_1_10"/>
<dbReference type="FunFam" id="3.30.565.10:FF:000006">
    <property type="entry name" value="Sensor histidine kinase WalK"/>
    <property type="match status" value="1"/>
</dbReference>
<dbReference type="AlphaFoldDB" id="A9DP45"/>
<reference evidence="8 9" key="1">
    <citation type="journal article" date="2011" name="J. Bacteriol.">
        <title>Genome sequence of the algicidal bacterium Kordia algicida OT-1.</title>
        <authorList>
            <person name="Lee H.S."/>
            <person name="Kang S.G."/>
            <person name="Kwon K.K."/>
            <person name="Lee J.H."/>
            <person name="Kim S.J."/>
        </authorList>
    </citation>
    <scope>NUCLEOTIDE SEQUENCE [LARGE SCALE GENOMIC DNA]</scope>
    <source>
        <strain evidence="8 9">OT-1</strain>
    </source>
</reference>
<sequence>MHFSDYMIAALILFGAFIMLMSAAYTKKIFNILPNNDLRRSWKKLRFLMLLFLVGYLVVATVVILGQTELLAVLSGVIFFMGSLFVFLVVRTGLDSFRKLKELNQNLDDTELKNKELEQFAYITSHDLKTPIRGISSLASFIKEDLEAGQTEDVYKHLDTMQGRVKRLESLINGILQYSKIGKIIPEAVDLNKMMRGEAKNYQDPTAVKFIIKGELPTITGDKIQLSQVVSNLISNAVKYNDKDVCEITISSEETTYAYEFTFADNGPGIDPKYHQKIFEVFQTLEQKDTYENTGIGLAIVKKIIEKHEGKIRVASDGKLGTKFIIKYPKMLER</sequence>
<dbReference type="OrthoDB" id="9811889at2"/>
<dbReference type="GO" id="GO:0000155">
    <property type="term" value="F:phosphorelay sensor kinase activity"/>
    <property type="evidence" value="ECO:0007669"/>
    <property type="project" value="InterPro"/>
</dbReference>
<feature type="transmembrane region" description="Helical" evidence="6">
    <location>
        <begin position="71"/>
        <end position="90"/>
    </location>
</feature>
<dbReference type="InterPro" id="IPR036097">
    <property type="entry name" value="HisK_dim/P_sf"/>
</dbReference>
<dbReference type="STRING" id="391587.KAOT1_19357"/>
<dbReference type="EMBL" id="ABIB01000002">
    <property type="protein sequence ID" value="EDP97352.1"/>
    <property type="molecule type" value="Genomic_DNA"/>
</dbReference>
<dbReference type="EC" id="2.7.13.3" evidence="2"/>
<evidence type="ECO:0000256" key="2">
    <source>
        <dbReference type="ARBA" id="ARBA00012438"/>
    </source>
</evidence>
<dbReference type="InterPro" id="IPR003594">
    <property type="entry name" value="HATPase_dom"/>
</dbReference>
<dbReference type="RefSeq" id="WP_007096402.1">
    <property type="nucleotide sequence ID" value="NZ_CP142125.1"/>
</dbReference>
<dbReference type="Gene3D" id="3.30.565.10">
    <property type="entry name" value="Histidine kinase-like ATPase, C-terminal domain"/>
    <property type="match status" value="1"/>
</dbReference>
<name>A9DP45_9FLAO</name>
<dbReference type="PRINTS" id="PR00344">
    <property type="entry name" value="BCTRLSENSOR"/>
</dbReference>
<dbReference type="InterPro" id="IPR005467">
    <property type="entry name" value="His_kinase_dom"/>
</dbReference>
<dbReference type="Pfam" id="PF02518">
    <property type="entry name" value="HATPase_c"/>
    <property type="match status" value="1"/>
</dbReference>
<accession>A9DP45</accession>
<keyword evidence="6" id="KW-1133">Transmembrane helix</keyword>
<evidence type="ECO:0000313" key="9">
    <source>
        <dbReference type="Proteomes" id="UP000002945"/>
    </source>
</evidence>
<keyword evidence="6" id="KW-0812">Transmembrane</keyword>
<keyword evidence="3" id="KW-0597">Phosphoprotein</keyword>
<dbReference type="InterPro" id="IPR004358">
    <property type="entry name" value="Sig_transdc_His_kin-like_C"/>
</dbReference>
<keyword evidence="9" id="KW-1185">Reference proteome</keyword>
<dbReference type="CDD" id="cd00082">
    <property type="entry name" value="HisKA"/>
    <property type="match status" value="1"/>
</dbReference>
<evidence type="ECO:0000259" key="7">
    <source>
        <dbReference type="PROSITE" id="PS50109"/>
    </source>
</evidence>
<dbReference type="InterPro" id="IPR036890">
    <property type="entry name" value="HATPase_C_sf"/>
</dbReference>
<dbReference type="SMART" id="SM00388">
    <property type="entry name" value="HisKA"/>
    <property type="match status" value="1"/>
</dbReference>
<feature type="transmembrane region" description="Helical" evidence="6">
    <location>
        <begin position="47"/>
        <end position="65"/>
    </location>
</feature>
<organism evidence="8 9">
    <name type="scientific">Kordia algicida OT-1</name>
    <dbReference type="NCBI Taxonomy" id="391587"/>
    <lineage>
        <taxon>Bacteria</taxon>
        <taxon>Pseudomonadati</taxon>
        <taxon>Bacteroidota</taxon>
        <taxon>Flavobacteriia</taxon>
        <taxon>Flavobacteriales</taxon>
        <taxon>Flavobacteriaceae</taxon>
        <taxon>Kordia</taxon>
    </lineage>
</organism>
<keyword evidence="5 8" id="KW-0418">Kinase</keyword>
<evidence type="ECO:0000256" key="6">
    <source>
        <dbReference type="SAM" id="Phobius"/>
    </source>
</evidence>
<dbReference type="Pfam" id="PF00512">
    <property type="entry name" value="HisKA"/>
    <property type="match status" value="1"/>
</dbReference>
<dbReference type="eggNOG" id="COG4251">
    <property type="taxonomic scope" value="Bacteria"/>
</dbReference>
<dbReference type="PANTHER" id="PTHR43304:SF1">
    <property type="entry name" value="PAC DOMAIN-CONTAINING PROTEIN"/>
    <property type="match status" value="1"/>
</dbReference>
<dbReference type="InterPro" id="IPR003661">
    <property type="entry name" value="HisK_dim/P_dom"/>
</dbReference>
<evidence type="ECO:0000256" key="5">
    <source>
        <dbReference type="ARBA" id="ARBA00022777"/>
    </source>
</evidence>
<keyword evidence="4" id="KW-0808">Transferase</keyword>
<evidence type="ECO:0000256" key="4">
    <source>
        <dbReference type="ARBA" id="ARBA00022679"/>
    </source>
</evidence>
<dbReference type="PANTHER" id="PTHR43304">
    <property type="entry name" value="PHYTOCHROME-LIKE PROTEIN CPH1"/>
    <property type="match status" value="1"/>
</dbReference>
<feature type="transmembrane region" description="Helical" evidence="6">
    <location>
        <begin position="6"/>
        <end position="26"/>
    </location>
</feature>
<dbReference type="PROSITE" id="PS50109">
    <property type="entry name" value="HIS_KIN"/>
    <property type="match status" value="1"/>
</dbReference>